<organism evidence="1 2">
    <name type="scientific">Naegleria lovaniensis</name>
    <name type="common">Amoeba</name>
    <dbReference type="NCBI Taxonomy" id="51637"/>
    <lineage>
        <taxon>Eukaryota</taxon>
        <taxon>Discoba</taxon>
        <taxon>Heterolobosea</taxon>
        <taxon>Tetramitia</taxon>
        <taxon>Eutetramitia</taxon>
        <taxon>Vahlkampfiidae</taxon>
        <taxon>Naegleria</taxon>
    </lineage>
</organism>
<sequence>MSSAIFFTEETTSGIPVVALNNIFPNVCQAPRPIPPQRVRDFYCPHGRRVFCRTEHQFQNEPINHSPQHEVIQKCKTKNHKKTRPNDIIKVREDFIMETNYMNFYHKFYQALDNVFKPAFIAHRVYPTDQKKAAQYNTDVQFNKQMFEMITKQIGVGSKRVCEEENAGGCSVFSEVMSCEIITRLFDAALIKTEMEIAYIHDGSKKTDFLMVINGKKVGISVTRAFKYKRPTEQDNGMFAEFTIEDGIHLLKKKLGGIIWANQNVQKQDHWEKHILHIFVPNTQVANVLKQAYKTMNHKYKTNTIVIVTETTTMDCIYSERLYDHIC</sequence>
<evidence type="ECO:0000313" key="2">
    <source>
        <dbReference type="Proteomes" id="UP000816034"/>
    </source>
</evidence>
<comment type="caution">
    <text evidence="1">The sequence shown here is derived from an EMBL/GenBank/DDBJ whole genome shotgun (WGS) entry which is preliminary data.</text>
</comment>
<keyword evidence="2" id="KW-1185">Reference proteome</keyword>
<reference evidence="1 2" key="1">
    <citation type="journal article" date="2018" name="BMC Genomics">
        <title>The genome of Naegleria lovaniensis, the basis for a comparative approach to unravel pathogenicity factors of the human pathogenic amoeba N. fowleri.</title>
        <authorList>
            <person name="Liechti N."/>
            <person name="Schurch N."/>
            <person name="Bruggmann R."/>
            <person name="Wittwer M."/>
        </authorList>
    </citation>
    <scope>NUCLEOTIDE SEQUENCE [LARGE SCALE GENOMIC DNA]</scope>
    <source>
        <strain evidence="1 2">ATCC 30569</strain>
    </source>
</reference>
<dbReference type="GeneID" id="68100721"/>
<accession>A0AA88KI89</accession>
<dbReference type="Proteomes" id="UP000816034">
    <property type="component" value="Unassembled WGS sequence"/>
</dbReference>
<protein>
    <submittedName>
        <fullName evidence="1">Uncharacterized protein</fullName>
    </submittedName>
</protein>
<dbReference type="AlphaFoldDB" id="A0AA88KI89"/>
<dbReference type="EMBL" id="PYSW02000032">
    <property type="protein sequence ID" value="KAG2378628.1"/>
    <property type="molecule type" value="Genomic_DNA"/>
</dbReference>
<dbReference type="RefSeq" id="XP_044545890.1">
    <property type="nucleotide sequence ID" value="XM_044698324.1"/>
</dbReference>
<proteinExistence type="predicted"/>
<evidence type="ECO:0000313" key="1">
    <source>
        <dbReference type="EMBL" id="KAG2378628.1"/>
    </source>
</evidence>
<gene>
    <name evidence="1" type="ORF">C9374_008267</name>
</gene>
<name>A0AA88KI89_NAELO</name>